<dbReference type="PANTHER" id="PTHR13501">
    <property type="entry name" value="CHLOROPLAST 50S RIBOSOMAL PROTEIN L22-RELATED"/>
    <property type="match status" value="1"/>
</dbReference>
<feature type="compositionally biased region" description="Low complexity" evidence="14">
    <location>
        <begin position="149"/>
        <end position="174"/>
    </location>
</feature>
<gene>
    <name evidence="10" type="primary">rplV</name>
    <name evidence="15" type="ORF">DK849_01255</name>
</gene>
<dbReference type="HAMAP" id="MF_01331_B">
    <property type="entry name" value="Ribosomal_uL22_B"/>
    <property type="match status" value="1"/>
</dbReference>
<keyword evidence="6 10" id="KW-0689">Ribosomal protein</keyword>
<keyword evidence="5 10" id="KW-0694">RNA-binding</keyword>
<dbReference type="PANTHER" id="PTHR13501:SF8">
    <property type="entry name" value="LARGE RIBOSOMAL SUBUNIT PROTEIN UL22M"/>
    <property type="match status" value="1"/>
</dbReference>
<proteinExistence type="inferred from homology"/>
<dbReference type="KEGG" id="mclo:DK849_01255"/>
<dbReference type="GO" id="GO:0003735">
    <property type="term" value="F:structural constituent of ribosome"/>
    <property type="evidence" value="ECO:0007669"/>
    <property type="project" value="InterPro"/>
</dbReference>
<dbReference type="NCBIfam" id="TIGR01044">
    <property type="entry name" value="rplV_bact"/>
    <property type="match status" value="1"/>
</dbReference>
<feature type="compositionally biased region" description="Basic and acidic residues" evidence="14">
    <location>
        <begin position="134"/>
        <end position="147"/>
    </location>
</feature>
<dbReference type="AlphaFoldDB" id="A0A2Z4LLQ7"/>
<evidence type="ECO:0000256" key="10">
    <source>
        <dbReference type="HAMAP-Rule" id="MF_01331"/>
    </source>
</evidence>
<evidence type="ECO:0000256" key="9">
    <source>
        <dbReference type="ARBA" id="ARBA00035207"/>
    </source>
</evidence>
<evidence type="ECO:0000313" key="16">
    <source>
        <dbReference type="Proteomes" id="UP000249865"/>
    </source>
</evidence>
<evidence type="ECO:0000256" key="8">
    <source>
        <dbReference type="ARBA" id="ARBA00025084"/>
    </source>
</evidence>
<sequence>MKSTHEVLNKTVKASVKMQRISARKARLVADLIRYKSTTQALIILHNTNKKAAPILLKLLNSAIANATNNNGLNATKLYITKLLVNEGPTLKRYQPHSQGRAYQILKRTSHFYIEVSELASGDELINMIEEEAKEEKTVETKPEKKTTKSTSSKESSKSTAKTTAKKSTSTTKKTTTKSKGDK</sequence>
<evidence type="ECO:0000256" key="4">
    <source>
        <dbReference type="ARBA" id="ARBA00022730"/>
    </source>
</evidence>
<comment type="subunit">
    <text evidence="3 10 12">Part of the 50S ribosomal subunit.</text>
</comment>
<dbReference type="InterPro" id="IPR036394">
    <property type="entry name" value="Ribosomal_uL22_sf"/>
</dbReference>
<comment type="function">
    <text evidence="10 13">This protein binds specifically to 23S rRNA; its binding is stimulated by other ribosomal proteins, e.g., L4, L17, and L20. It is important during the early stages of 50S assembly. It makes multiple contacts with different domains of the 23S rRNA in the assembled 50S subunit and ribosome.</text>
</comment>
<dbReference type="GO" id="GO:0006412">
    <property type="term" value="P:translation"/>
    <property type="evidence" value="ECO:0007669"/>
    <property type="project" value="UniProtKB-UniRule"/>
</dbReference>
<comment type="similarity">
    <text evidence="2 10 11">Belongs to the universal ribosomal protein uL22 family.</text>
</comment>
<evidence type="ECO:0000256" key="2">
    <source>
        <dbReference type="ARBA" id="ARBA00009451"/>
    </source>
</evidence>
<evidence type="ECO:0000256" key="12">
    <source>
        <dbReference type="RuleBase" id="RU004006"/>
    </source>
</evidence>
<keyword evidence="4 10" id="KW-0699">rRNA-binding</keyword>
<comment type="function">
    <text evidence="8">This protein binds specifically to 23S rRNA; its binding is stimulated by other ribosomal proteins, e.g. L4, L17, and L20. It is important during the early stages of 50S assembly. It makes multiple contacts with different domains of the 23S rRNA in the assembled 50S subunit and ribosome.</text>
</comment>
<keyword evidence="7 10" id="KW-0687">Ribonucleoprotein</keyword>
<dbReference type="SUPFAM" id="SSF54843">
    <property type="entry name" value="Ribosomal protein L22"/>
    <property type="match status" value="1"/>
</dbReference>
<evidence type="ECO:0000313" key="15">
    <source>
        <dbReference type="EMBL" id="AWX42702.1"/>
    </source>
</evidence>
<dbReference type="GO" id="GO:0019843">
    <property type="term" value="F:rRNA binding"/>
    <property type="evidence" value="ECO:0007669"/>
    <property type="project" value="UniProtKB-UniRule"/>
</dbReference>
<evidence type="ECO:0000256" key="6">
    <source>
        <dbReference type="ARBA" id="ARBA00022980"/>
    </source>
</evidence>
<feature type="region of interest" description="Disordered" evidence="14">
    <location>
        <begin position="131"/>
        <end position="183"/>
    </location>
</feature>
<dbReference type="Gene3D" id="3.90.470.10">
    <property type="entry name" value="Ribosomal protein L22/L17"/>
    <property type="match status" value="1"/>
</dbReference>
<reference evidence="16" key="1">
    <citation type="submission" date="2018-06" db="EMBL/GenBank/DDBJ databases">
        <title>Complete genome sequences of Mycoplasma anatis, M. anseris and M. cloacale type strains.</title>
        <authorList>
            <person name="Grozner D."/>
            <person name="Forro B."/>
            <person name="Sulyok K.M."/>
            <person name="Marton S."/>
            <person name="Kreizinger Z."/>
            <person name="Banyai K."/>
            <person name="Gyuranecz M."/>
        </authorList>
    </citation>
    <scope>NUCLEOTIDE SEQUENCE [LARGE SCALE GENOMIC DNA]</scope>
    <source>
        <strain evidence="16">NCTC 10199</strain>
    </source>
</reference>
<keyword evidence="16" id="KW-1185">Reference proteome</keyword>
<evidence type="ECO:0000256" key="1">
    <source>
        <dbReference type="ARBA" id="ARBA00003478"/>
    </source>
</evidence>
<evidence type="ECO:0000256" key="5">
    <source>
        <dbReference type="ARBA" id="ARBA00022884"/>
    </source>
</evidence>
<evidence type="ECO:0000256" key="7">
    <source>
        <dbReference type="ARBA" id="ARBA00023274"/>
    </source>
</evidence>
<protein>
    <recommendedName>
        <fullName evidence="9 10">Large ribosomal subunit protein uL22</fullName>
    </recommendedName>
</protein>
<dbReference type="Pfam" id="PF00237">
    <property type="entry name" value="Ribosomal_L22"/>
    <property type="match status" value="1"/>
</dbReference>
<dbReference type="InterPro" id="IPR005727">
    <property type="entry name" value="Ribosomal_uL22_bac/chlpt-type"/>
</dbReference>
<evidence type="ECO:0000256" key="3">
    <source>
        <dbReference type="ARBA" id="ARBA00011838"/>
    </source>
</evidence>
<name>A0A2Z4LLQ7_9BACT</name>
<dbReference type="CDD" id="cd00336">
    <property type="entry name" value="Ribosomal_L22"/>
    <property type="match status" value="1"/>
</dbReference>
<evidence type="ECO:0000256" key="14">
    <source>
        <dbReference type="SAM" id="MobiDB-lite"/>
    </source>
</evidence>
<comment type="function">
    <text evidence="1 10">The globular domain of the protein is located near the polypeptide exit tunnel on the outside of the subunit, while an extended beta-hairpin is found that lines the wall of the exit tunnel in the center of the 70S ribosome.</text>
</comment>
<dbReference type="Proteomes" id="UP000249865">
    <property type="component" value="Chromosome"/>
</dbReference>
<accession>A0A2Z4LLQ7</accession>
<organism evidence="15 16">
    <name type="scientific">Metamycoplasma cloacale</name>
    <dbReference type="NCBI Taxonomy" id="92401"/>
    <lineage>
        <taxon>Bacteria</taxon>
        <taxon>Bacillati</taxon>
        <taxon>Mycoplasmatota</taxon>
        <taxon>Mycoplasmoidales</taxon>
        <taxon>Metamycoplasmataceae</taxon>
        <taxon>Metamycoplasma</taxon>
    </lineage>
</organism>
<dbReference type="GO" id="GO:0022625">
    <property type="term" value="C:cytosolic large ribosomal subunit"/>
    <property type="evidence" value="ECO:0007669"/>
    <property type="project" value="TreeGrafter"/>
</dbReference>
<dbReference type="EMBL" id="CP030103">
    <property type="protein sequence ID" value="AWX42702.1"/>
    <property type="molecule type" value="Genomic_DNA"/>
</dbReference>
<evidence type="ECO:0000256" key="11">
    <source>
        <dbReference type="RuleBase" id="RU004005"/>
    </source>
</evidence>
<evidence type="ECO:0000256" key="13">
    <source>
        <dbReference type="RuleBase" id="RU004008"/>
    </source>
</evidence>
<dbReference type="InterPro" id="IPR001063">
    <property type="entry name" value="Ribosomal_uL22"/>
</dbReference>
<dbReference type="InterPro" id="IPR047867">
    <property type="entry name" value="Ribosomal_uL22_bac/org-type"/>
</dbReference>
<dbReference type="OrthoDB" id="9805969at2"/>